<proteinExistence type="inferred from homology"/>
<gene>
    <name evidence="11" type="primary">MAL-activator 1</name>
</gene>
<protein>
    <submittedName>
        <fullName evidence="11">MAL-activator 1</fullName>
    </submittedName>
</protein>
<keyword evidence="6" id="KW-0238">DNA-binding</keyword>
<keyword evidence="8" id="KW-0539">Nucleus</keyword>
<dbReference type="GO" id="GO:0008270">
    <property type="term" value="F:zinc ion binding"/>
    <property type="evidence" value="ECO:0007669"/>
    <property type="project" value="InterPro"/>
</dbReference>
<comment type="subcellular location">
    <subcellularLocation>
        <location evidence="1">Nucleus</location>
    </subcellularLocation>
</comment>
<evidence type="ECO:0000256" key="2">
    <source>
        <dbReference type="ARBA" id="ARBA00009382"/>
    </source>
</evidence>
<reference evidence="11" key="2">
    <citation type="submission" date="2018-04" db="EMBL/GenBank/DDBJ databases">
        <authorList>
            <person name="Go L.Y."/>
            <person name="Mitchell J.A."/>
        </authorList>
    </citation>
    <scope>NUCLEOTIDE SEQUENCE</scope>
</reference>
<reference evidence="11" key="1">
    <citation type="journal article" date="2016" name="Yeast">
        <title>Maltase protein of Ogataea (Hansenula) polymorpha is a counterpart to the resurrected ancestor protein ancMALS of yeast maltases and isomaltases.</title>
        <authorList>
            <person name="Viigand K."/>
            <person name="Visnapuu T."/>
            <person name="Mardo K."/>
            <person name="Aasamets A."/>
            <person name="Alamae T."/>
        </authorList>
    </citation>
    <scope>NUCLEOTIDE SEQUENCE</scope>
</reference>
<evidence type="ECO:0000256" key="7">
    <source>
        <dbReference type="ARBA" id="ARBA00023163"/>
    </source>
</evidence>
<sequence>MPLGTRAKPQTPGHKSHSKRPYIRPCDACAFKRVRCDAEFKLDRRCTNCLVNGIECTNNRVKQRSGPRKIHNKTKEAIKSLLEGSGAFSNLRLATTTHNLGGIINPATCEKSSISLSEIRPYLTIYKSRYYALWPVLSADDCLNILNESSVHINDSTFFILNANNASLYALSCALCAVIARHTTLWSQEEFDTMAHLGLKSCPPPETYVREAERAIYMFELDGMLTEDQVLTNFFLHIYFSSLDEDNLQELVYLRQAISCAQMLHLRDNEVLGESPKDTSHRFKKIYYLLLITERYVSFKKQLPVILEPTMPLPSLEDDEAPDLLPGFIELAQVFSVPDCAFFNKYSLRGTTAAFDPFSENFDLMFKNEWIQDVQTKLSRSVVQVRNQSQKVNILISRTWLQSIAWLMAKDRLLLTPTSDQSNFFDPRYPIHIAKDFLIQTKDLPYEAFETNGSGVIVKLSEVANALQTFIRLAPGSPETALALDELAYIHGIIMQQNSNSSLEPLIHPITETLESRRFNFYRNGCDVSYPKIESADYEENENDHTPEIIASMPENLTLTPLLGEFEFPK</sequence>
<evidence type="ECO:0000256" key="8">
    <source>
        <dbReference type="ARBA" id="ARBA00023242"/>
    </source>
</evidence>
<dbReference type="GO" id="GO:0000981">
    <property type="term" value="F:DNA-binding transcription factor activity, RNA polymerase II-specific"/>
    <property type="evidence" value="ECO:0007669"/>
    <property type="project" value="InterPro"/>
</dbReference>
<dbReference type="GO" id="GO:0005634">
    <property type="term" value="C:nucleus"/>
    <property type="evidence" value="ECO:0007669"/>
    <property type="project" value="UniProtKB-SubCell"/>
</dbReference>
<evidence type="ECO:0000256" key="1">
    <source>
        <dbReference type="ARBA" id="ARBA00004123"/>
    </source>
</evidence>
<evidence type="ECO:0000256" key="6">
    <source>
        <dbReference type="ARBA" id="ARBA00023125"/>
    </source>
</evidence>
<evidence type="ECO:0000256" key="5">
    <source>
        <dbReference type="ARBA" id="ARBA00023015"/>
    </source>
</evidence>
<dbReference type="InterPro" id="IPR036864">
    <property type="entry name" value="Zn2-C6_fun-type_DNA-bd_sf"/>
</dbReference>
<dbReference type="AlphaFoldDB" id="A0A2U8ZUP6"/>
<feature type="region of interest" description="Disordered" evidence="9">
    <location>
        <begin position="1"/>
        <end position="20"/>
    </location>
</feature>
<dbReference type="SMART" id="SM00066">
    <property type="entry name" value="GAL4"/>
    <property type="match status" value="1"/>
</dbReference>
<dbReference type="Gene3D" id="4.10.240.10">
    <property type="entry name" value="Zn(2)-C6 fungal-type DNA-binding domain"/>
    <property type="match status" value="1"/>
</dbReference>
<dbReference type="CDD" id="cd12148">
    <property type="entry name" value="fungal_TF_MHR"/>
    <property type="match status" value="1"/>
</dbReference>
<dbReference type="InterPro" id="IPR050797">
    <property type="entry name" value="Carb_Metab_Trans_Reg"/>
</dbReference>
<dbReference type="GO" id="GO:0003677">
    <property type="term" value="F:DNA binding"/>
    <property type="evidence" value="ECO:0007669"/>
    <property type="project" value="UniProtKB-KW"/>
</dbReference>
<evidence type="ECO:0000313" key="11">
    <source>
        <dbReference type="EMBL" id="AWO14631.1"/>
    </source>
</evidence>
<organism evidence="11">
    <name type="scientific">Ogataea polymorpha CBS 4732</name>
    <dbReference type="NCBI Taxonomy" id="559302"/>
    <lineage>
        <taxon>Eukaryota</taxon>
        <taxon>Fungi</taxon>
        <taxon>Dikarya</taxon>
        <taxon>Ascomycota</taxon>
        <taxon>Saccharomycotina</taxon>
        <taxon>Pichiomycetes</taxon>
        <taxon>Pichiales</taxon>
        <taxon>Pichiaceae</taxon>
        <taxon>Ogataea</taxon>
    </lineage>
</organism>
<feature type="domain" description="Zn(2)-C6 fungal-type" evidence="10">
    <location>
        <begin position="25"/>
        <end position="58"/>
    </location>
</feature>
<comment type="similarity">
    <text evidence="2">Belongs to the MAL13 family.</text>
</comment>
<evidence type="ECO:0000256" key="9">
    <source>
        <dbReference type="SAM" id="MobiDB-lite"/>
    </source>
</evidence>
<dbReference type="InterPro" id="IPR001138">
    <property type="entry name" value="Zn2Cys6_DnaBD"/>
</dbReference>
<keyword evidence="3" id="KW-0479">Metal-binding</keyword>
<keyword evidence="5" id="KW-0805">Transcription regulation</keyword>
<name>A0A2U8ZUP6_9ASCO</name>
<dbReference type="PANTHER" id="PTHR31668">
    <property type="entry name" value="GLUCOSE TRANSPORT TRANSCRIPTION REGULATOR RGT1-RELATED-RELATED"/>
    <property type="match status" value="1"/>
</dbReference>
<evidence type="ECO:0000256" key="3">
    <source>
        <dbReference type="ARBA" id="ARBA00022723"/>
    </source>
</evidence>
<dbReference type="CDD" id="cd00067">
    <property type="entry name" value="GAL4"/>
    <property type="match status" value="1"/>
</dbReference>
<dbReference type="PANTHER" id="PTHR31668:SF18">
    <property type="entry name" value="MALTOSE FERMENTATION REGULATORY PROTEIN MAL13-RELATED"/>
    <property type="match status" value="1"/>
</dbReference>
<keyword evidence="4" id="KW-0862">Zinc</keyword>
<accession>A0A2U8ZUP6</accession>
<dbReference type="EMBL" id="MH252366">
    <property type="protein sequence ID" value="AWO14631.1"/>
    <property type="molecule type" value="Genomic_DNA"/>
</dbReference>
<evidence type="ECO:0000256" key="4">
    <source>
        <dbReference type="ARBA" id="ARBA00022833"/>
    </source>
</evidence>
<dbReference type="SUPFAM" id="SSF57701">
    <property type="entry name" value="Zn2/Cys6 DNA-binding domain"/>
    <property type="match status" value="1"/>
</dbReference>
<evidence type="ECO:0000259" key="10">
    <source>
        <dbReference type="PROSITE" id="PS50048"/>
    </source>
</evidence>
<dbReference type="PROSITE" id="PS50048">
    <property type="entry name" value="ZN2_CY6_FUNGAL_2"/>
    <property type="match status" value="1"/>
</dbReference>
<dbReference type="PROSITE" id="PS00463">
    <property type="entry name" value="ZN2_CY6_FUNGAL_1"/>
    <property type="match status" value="1"/>
</dbReference>
<dbReference type="Pfam" id="PF00172">
    <property type="entry name" value="Zn_clus"/>
    <property type="match status" value="1"/>
</dbReference>
<keyword evidence="7" id="KW-0804">Transcription</keyword>